<proteinExistence type="predicted"/>
<dbReference type="EMBL" id="GBRH01237719">
    <property type="protein sequence ID" value="JAD60176.1"/>
    <property type="molecule type" value="Transcribed_RNA"/>
</dbReference>
<sequence length="82" mass="9708">MKTMCKLMVLYRPFSNKLNKRQQHLLKTGARDSKCKVRWALDIHHNSKAYEVTSCTFCEREMPNQSHICKQTANNHICVARW</sequence>
<dbReference type="AlphaFoldDB" id="A0A0A9BA35"/>
<name>A0A0A9BA35_ARUDO</name>
<reference evidence="1" key="1">
    <citation type="submission" date="2014-09" db="EMBL/GenBank/DDBJ databases">
        <authorList>
            <person name="Magalhaes I.L.F."/>
            <person name="Oliveira U."/>
            <person name="Santos F.R."/>
            <person name="Vidigal T.H.D.A."/>
            <person name="Brescovit A.D."/>
            <person name="Santos A.J."/>
        </authorList>
    </citation>
    <scope>NUCLEOTIDE SEQUENCE</scope>
    <source>
        <tissue evidence="1">Shoot tissue taken approximately 20 cm above the soil surface</tissue>
    </source>
</reference>
<evidence type="ECO:0000313" key="1">
    <source>
        <dbReference type="EMBL" id="JAD60176.1"/>
    </source>
</evidence>
<reference evidence="1" key="2">
    <citation type="journal article" date="2015" name="Data Brief">
        <title>Shoot transcriptome of the giant reed, Arundo donax.</title>
        <authorList>
            <person name="Barrero R.A."/>
            <person name="Guerrero F.D."/>
            <person name="Moolhuijzen P."/>
            <person name="Goolsby J.A."/>
            <person name="Tidwell J."/>
            <person name="Bellgard S.E."/>
            <person name="Bellgard M.I."/>
        </authorList>
    </citation>
    <scope>NUCLEOTIDE SEQUENCE</scope>
    <source>
        <tissue evidence="1">Shoot tissue taken approximately 20 cm above the soil surface</tissue>
    </source>
</reference>
<organism evidence="1">
    <name type="scientific">Arundo donax</name>
    <name type="common">Giant reed</name>
    <name type="synonym">Donax arundinaceus</name>
    <dbReference type="NCBI Taxonomy" id="35708"/>
    <lineage>
        <taxon>Eukaryota</taxon>
        <taxon>Viridiplantae</taxon>
        <taxon>Streptophyta</taxon>
        <taxon>Embryophyta</taxon>
        <taxon>Tracheophyta</taxon>
        <taxon>Spermatophyta</taxon>
        <taxon>Magnoliopsida</taxon>
        <taxon>Liliopsida</taxon>
        <taxon>Poales</taxon>
        <taxon>Poaceae</taxon>
        <taxon>PACMAD clade</taxon>
        <taxon>Arundinoideae</taxon>
        <taxon>Arundineae</taxon>
        <taxon>Arundo</taxon>
    </lineage>
</organism>
<protein>
    <submittedName>
        <fullName evidence="1">Uncharacterized protein</fullName>
    </submittedName>
</protein>
<accession>A0A0A9BA35</accession>